<accession>A0A8H6SM07</accession>
<dbReference type="PANTHER" id="PTHR13169">
    <property type="entry name" value="UBIQUITIN-LIKE PROTEIN 3 HCG-1 PROTEIN"/>
    <property type="match status" value="1"/>
</dbReference>
<dbReference type="GeneID" id="59345978"/>
<feature type="compositionally biased region" description="Low complexity" evidence="1">
    <location>
        <begin position="32"/>
        <end position="41"/>
    </location>
</feature>
<organism evidence="3 4">
    <name type="scientific">Mycena indigotica</name>
    <dbReference type="NCBI Taxonomy" id="2126181"/>
    <lineage>
        <taxon>Eukaryota</taxon>
        <taxon>Fungi</taxon>
        <taxon>Dikarya</taxon>
        <taxon>Basidiomycota</taxon>
        <taxon>Agaricomycotina</taxon>
        <taxon>Agaricomycetes</taxon>
        <taxon>Agaricomycetidae</taxon>
        <taxon>Agaricales</taxon>
        <taxon>Marasmiineae</taxon>
        <taxon>Mycenaceae</taxon>
        <taxon>Mycena</taxon>
    </lineage>
</organism>
<dbReference type="Proteomes" id="UP000636479">
    <property type="component" value="Unassembled WGS sequence"/>
</dbReference>
<evidence type="ECO:0000313" key="3">
    <source>
        <dbReference type="EMBL" id="KAF7301106.1"/>
    </source>
</evidence>
<dbReference type="RefSeq" id="XP_037219106.1">
    <property type="nucleotide sequence ID" value="XM_037363462.1"/>
</dbReference>
<proteinExistence type="predicted"/>
<dbReference type="InterPro" id="IPR040015">
    <property type="entry name" value="UBL3-like"/>
</dbReference>
<feature type="domain" description="UBL3-like ubiquitin" evidence="2">
    <location>
        <begin position="69"/>
        <end position="172"/>
    </location>
</feature>
<dbReference type="EMBL" id="JACAZF010000006">
    <property type="protein sequence ID" value="KAF7301106.1"/>
    <property type="molecule type" value="Genomic_DNA"/>
</dbReference>
<evidence type="ECO:0000313" key="4">
    <source>
        <dbReference type="Proteomes" id="UP000636479"/>
    </source>
</evidence>
<name>A0A8H6SM07_9AGAR</name>
<evidence type="ECO:0000256" key="1">
    <source>
        <dbReference type="SAM" id="MobiDB-lite"/>
    </source>
</evidence>
<protein>
    <submittedName>
        <fullName evidence="3">Rad60-SLD-2 domain-containing protein</fullName>
    </submittedName>
</protein>
<dbReference type="SUPFAM" id="SSF54236">
    <property type="entry name" value="Ubiquitin-like"/>
    <property type="match status" value="1"/>
</dbReference>
<gene>
    <name evidence="3" type="ORF">MIND_00674600</name>
</gene>
<keyword evidence="4" id="KW-1185">Reference proteome</keyword>
<dbReference type="PANTHER" id="PTHR13169:SF0">
    <property type="entry name" value="UBIQUITIN-LIKE PROTEIN 3"/>
    <property type="match status" value="1"/>
</dbReference>
<reference evidence="3" key="1">
    <citation type="submission" date="2020-05" db="EMBL/GenBank/DDBJ databases">
        <title>Mycena genomes resolve the evolution of fungal bioluminescence.</title>
        <authorList>
            <person name="Tsai I.J."/>
        </authorList>
    </citation>
    <scope>NUCLEOTIDE SEQUENCE</scope>
    <source>
        <strain evidence="3">171206Taipei</strain>
    </source>
</reference>
<feature type="compositionally biased region" description="Low complexity" evidence="1">
    <location>
        <begin position="53"/>
        <end position="64"/>
    </location>
</feature>
<evidence type="ECO:0000259" key="2">
    <source>
        <dbReference type="Pfam" id="PF13881"/>
    </source>
</evidence>
<dbReference type="AlphaFoldDB" id="A0A8H6SM07"/>
<dbReference type="OrthoDB" id="1043111at2759"/>
<dbReference type="InterPro" id="IPR029071">
    <property type="entry name" value="Ubiquitin-like_domsf"/>
</dbReference>
<dbReference type="Pfam" id="PF13881">
    <property type="entry name" value="Rad60-SLD_2"/>
    <property type="match status" value="1"/>
</dbReference>
<sequence length="175" mass="18719">MQQLPTPAPSVTGLLLASNAHLGVSPYPPSGSPSAATSVTRVDVDSDDDPTDVVEQQQPQPESLQPQTTLMFLLASGSRCTRSYELHTTIQTVKSTLWDSWPSDWPERPPLSACLRILHLGRVLQDEEPLSKLGFPSGPETAPSPTIVHLAISPSPSRQSPNNGDEVGGCQCIIC</sequence>
<dbReference type="Gene3D" id="3.10.20.90">
    <property type="entry name" value="Phosphatidylinositol 3-kinase Catalytic Subunit, Chain A, domain 1"/>
    <property type="match status" value="1"/>
</dbReference>
<feature type="region of interest" description="Disordered" evidence="1">
    <location>
        <begin position="22"/>
        <end position="64"/>
    </location>
</feature>
<dbReference type="InterPro" id="IPR039540">
    <property type="entry name" value="UBL3-like_ubiquitin_dom"/>
</dbReference>
<comment type="caution">
    <text evidence="3">The sequence shown here is derived from an EMBL/GenBank/DDBJ whole genome shotgun (WGS) entry which is preliminary data.</text>
</comment>